<dbReference type="PANTHER" id="PTHR36832">
    <property type="entry name" value="SLR1174 PROTEIN-RELATED"/>
    <property type="match status" value="1"/>
</dbReference>
<feature type="transmembrane region" description="Helical" evidence="1">
    <location>
        <begin position="138"/>
        <end position="161"/>
    </location>
</feature>
<dbReference type="Proteomes" id="UP000189933">
    <property type="component" value="Unassembled WGS sequence"/>
</dbReference>
<keyword evidence="3" id="KW-1185">Reference proteome</keyword>
<feature type="transmembrane region" description="Helical" evidence="1">
    <location>
        <begin position="228"/>
        <end position="251"/>
    </location>
</feature>
<feature type="transmembrane region" description="Helical" evidence="1">
    <location>
        <begin position="20"/>
        <end position="38"/>
    </location>
</feature>
<dbReference type="RefSeq" id="WP_078664909.1">
    <property type="nucleotide sequence ID" value="NZ_FUXM01000006.1"/>
</dbReference>
<dbReference type="EMBL" id="FUXM01000006">
    <property type="protein sequence ID" value="SJZ74503.1"/>
    <property type="molecule type" value="Genomic_DNA"/>
</dbReference>
<dbReference type="PANTHER" id="PTHR36832:SF1">
    <property type="entry name" value="SLR1174 PROTEIN"/>
    <property type="match status" value="1"/>
</dbReference>
<feature type="transmembrane region" description="Helical" evidence="1">
    <location>
        <begin position="111"/>
        <end position="132"/>
    </location>
</feature>
<gene>
    <name evidence="2" type="ORF">SAMN02745885_00806</name>
</gene>
<keyword evidence="1" id="KW-1133">Transmembrane helix</keyword>
<evidence type="ECO:0000313" key="3">
    <source>
        <dbReference type="Proteomes" id="UP000189933"/>
    </source>
</evidence>
<feature type="transmembrane region" description="Helical" evidence="1">
    <location>
        <begin position="58"/>
        <end position="76"/>
    </location>
</feature>
<feature type="transmembrane region" description="Helical" evidence="1">
    <location>
        <begin position="181"/>
        <end position="199"/>
    </location>
</feature>
<proteinExistence type="predicted"/>
<evidence type="ECO:0000256" key="1">
    <source>
        <dbReference type="SAM" id="Phobius"/>
    </source>
</evidence>
<reference evidence="3" key="1">
    <citation type="submission" date="2017-02" db="EMBL/GenBank/DDBJ databases">
        <authorList>
            <person name="Varghese N."/>
            <person name="Submissions S."/>
        </authorList>
    </citation>
    <scope>NUCLEOTIDE SEQUENCE [LARGE SCALE GENOMIC DNA]</scope>
    <source>
        <strain evidence="3">DSM 16521</strain>
    </source>
</reference>
<accession>A0A1T4N5K6</accession>
<dbReference type="AlphaFoldDB" id="A0A1T4N5K6"/>
<dbReference type="OrthoDB" id="8582979at2"/>
<dbReference type="Pfam" id="PF06182">
    <property type="entry name" value="ABC2_membrane_6"/>
    <property type="match status" value="1"/>
</dbReference>
<dbReference type="InterPro" id="IPR010390">
    <property type="entry name" value="ABC-2_transporter-like"/>
</dbReference>
<sequence length="263" mass="30226">MRIYLTLIRMEFMKQLAYRVSNLTGVLNYLVQIGGYFFLWDAIYAARRPLAGFTHSEMLSYVIVAWVVRSFYFNNLEREIALEVREGRIVLELLRPYDYGAVKLARALGEALFRLLVFTLPSGLVMYLFYPFKLPSSLTAWGMFLLAALGSFLVNAQLNLLTGYLTFYTYNNTGIQRMKRVLVDLLSGLLVPISFYPAWAQQIIDFLPFRSISYLPTLIWLGKISPAAGWQVLAEQVLWFLVLAFISRLLWQRALKGLMIQGG</sequence>
<organism evidence="2 3">
    <name type="scientific">Carboxydocella sporoproducens DSM 16521</name>
    <dbReference type="NCBI Taxonomy" id="1121270"/>
    <lineage>
        <taxon>Bacteria</taxon>
        <taxon>Bacillati</taxon>
        <taxon>Bacillota</taxon>
        <taxon>Clostridia</taxon>
        <taxon>Eubacteriales</taxon>
        <taxon>Clostridiales Family XVI. Incertae Sedis</taxon>
        <taxon>Carboxydocella</taxon>
    </lineage>
</organism>
<protein>
    <submittedName>
        <fullName evidence="2">ABC-2 type transport system permease protein</fullName>
    </submittedName>
</protein>
<keyword evidence="1" id="KW-0812">Transmembrane</keyword>
<name>A0A1T4N5K6_9FIRM</name>
<evidence type="ECO:0000313" key="2">
    <source>
        <dbReference type="EMBL" id="SJZ74503.1"/>
    </source>
</evidence>
<keyword evidence="1" id="KW-0472">Membrane</keyword>